<dbReference type="EMBL" id="MW347850">
    <property type="protein sequence ID" value="QRQ90197.1"/>
    <property type="molecule type" value="Genomic_RNA"/>
</dbReference>
<dbReference type="InterPro" id="IPR043502">
    <property type="entry name" value="DNA/RNA_pol_sf"/>
</dbReference>
<dbReference type="GO" id="GO:0016779">
    <property type="term" value="F:nucleotidyltransferase activity"/>
    <property type="evidence" value="ECO:0007669"/>
    <property type="project" value="UniProtKB-KW"/>
</dbReference>
<dbReference type="SUPFAM" id="SSF56672">
    <property type="entry name" value="DNA/RNA polymerases"/>
    <property type="match status" value="1"/>
</dbReference>
<keyword evidence="2" id="KW-0548">Nucleotidyltransferase</keyword>
<keyword evidence="1" id="KW-0808">Transferase</keyword>
<evidence type="ECO:0000313" key="3">
    <source>
        <dbReference type="EMBL" id="QRQ90197.1"/>
    </source>
</evidence>
<evidence type="ECO:0000256" key="2">
    <source>
        <dbReference type="ARBA" id="ARBA00022695"/>
    </source>
</evidence>
<organism evidence="3">
    <name type="scientific">Riboviria sp</name>
    <dbReference type="NCBI Taxonomy" id="2585031"/>
    <lineage>
        <taxon>Viruses</taxon>
        <taxon>Riboviria</taxon>
    </lineage>
</organism>
<protein>
    <submittedName>
        <fullName evidence="3">Uncharacterized protein</fullName>
    </submittedName>
</protein>
<reference evidence="3" key="1">
    <citation type="submission" date="2020-11" db="EMBL/GenBank/DDBJ databases">
        <title>Viral genomes from river ports along the Yangtze River in China.</title>
        <authorList>
            <person name="Lu J."/>
            <person name="Shen Q."/>
            <person name="Yang S."/>
            <person name="Zhang W."/>
        </authorList>
    </citation>
    <scope>NUCLEOTIDE SEQUENCE</scope>
    <source>
        <strain evidence="3">5cz-RDRP-30</strain>
    </source>
</reference>
<evidence type="ECO:0000256" key="1">
    <source>
        <dbReference type="ARBA" id="ARBA00022679"/>
    </source>
</evidence>
<accession>A0A893A8X7</accession>
<proteinExistence type="predicted"/>
<name>A0A893A8X7_9VIRU</name>
<sequence>MGKSKVCASILRPHAVARGYEVKVGAPVMTGWKLWRNAALPIVTQAHAVEEHVLKVCAQAYRDDVLKGLSEEDLADLKGPISMMVAVNGVPGFRYLDAMKRGTSAGFPWNKSKRNVLKQVAIEGWQLA</sequence>